<dbReference type="Proteomes" id="UP000023152">
    <property type="component" value="Unassembled WGS sequence"/>
</dbReference>
<evidence type="ECO:0000256" key="3">
    <source>
        <dbReference type="ARBA" id="ARBA00022598"/>
    </source>
</evidence>
<comment type="catalytic activity">
    <reaction evidence="9">
        <text>tRNA(Val) + L-valine + ATP = L-valyl-tRNA(Val) + AMP + diphosphate</text>
        <dbReference type="Rhea" id="RHEA:10704"/>
        <dbReference type="Rhea" id="RHEA-COMP:9672"/>
        <dbReference type="Rhea" id="RHEA-COMP:9708"/>
        <dbReference type="ChEBI" id="CHEBI:30616"/>
        <dbReference type="ChEBI" id="CHEBI:33019"/>
        <dbReference type="ChEBI" id="CHEBI:57762"/>
        <dbReference type="ChEBI" id="CHEBI:78442"/>
        <dbReference type="ChEBI" id="CHEBI:78537"/>
        <dbReference type="ChEBI" id="CHEBI:456215"/>
        <dbReference type="EC" id="6.1.1.9"/>
    </reaction>
</comment>
<keyword evidence="5 10" id="KW-0067">ATP-binding</keyword>
<dbReference type="GO" id="GO:0005524">
    <property type="term" value="F:ATP binding"/>
    <property type="evidence" value="ECO:0007669"/>
    <property type="project" value="UniProtKB-KW"/>
</dbReference>
<organism evidence="12 13">
    <name type="scientific">Reticulomyxa filosa</name>
    <dbReference type="NCBI Taxonomy" id="46433"/>
    <lineage>
        <taxon>Eukaryota</taxon>
        <taxon>Sar</taxon>
        <taxon>Rhizaria</taxon>
        <taxon>Retaria</taxon>
        <taxon>Foraminifera</taxon>
        <taxon>Monothalamids</taxon>
        <taxon>Reticulomyxidae</taxon>
        <taxon>Reticulomyxa</taxon>
    </lineage>
</organism>
<keyword evidence="7 10" id="KW-0030">Aminoacyl-tRNA synthetase</keyword>
<keyword evidence="6 10" id="KW-0648">Protein biosynthesis</keyword>
<dbReference type="PRINTS" id="PR00986">
    <property type="entry name" value="TRNASYNTHVAL"/>
</dbReference>
<dbReference type="AlphaFoldDB" id="X6NSQ3"/>
<dbReference type="EC" id="6.1.1.9" evidence="2"/>
<dbReference type="FunFam" id="3.40.50.620:FF:000020">
    <property type="entry name" value="Valine--tRNA ligase, mitochondrial"/>
    <property type="match status" value="1"/>
</dbReference>
<evidence type="ECO:0000256" key="1">
    <source>
        <dbReference type="ARBA" id="ARBA00005594"/>
    </source>
</evidence>
<feature type="domain" description="Aminoacyl-tRNA synthetase class Ia" evidence="11">
    <location>
        <begin position="3"/>
        <end position="513"/>
    </location>
</feature>
<accession>X6NSQ3</accession>
<keyword evidence="3 10" id="KW-0436">Ligase</keyword>
<reference evidence="12 13" key="1">
    <citation type="journal article" date="2013" name="Curr. Biol.">
        <title>The Genome of the Foraminiferan Reticulomyxa filosa.</title>
        <authorList>
            <person name="Glockner G."/>
            <person name="Hulsmann N."/>
            <person name="Schleicher M."/>
            <person name="Noegel A.A."/>
            <person name="Eichinger L."/>
            <person name="Gallinger C."/>
            <person name="Pawlowski J."/>
            <person name="Sierra R."/>
            <person name="Euteneuer U."/>
            <person name="Pillet L."/>
            <person name="Moustafa A."/>
            <person name="Platzer M."/>
            <person name="Groth M."/>
            <person name="Szafranski K."/>
            <person name="Schliwa M."/>
        </authorList>
    </citation>
    <scope>NUCLEOTIDE SEQUENCE [LARGE SCALE GENOMIC DNA]</scope>
</reference>
<dbReference type="InterPro" id="IPR001412">
    <property type="entry name" value="aa-tRNA-synth_I_CS"/>
</dbReference>
<protein>
    <recommendedName>
        <fullName evidence="2">valine--tRNA ligase</fullName>
        <ecNumber evidence="2">6.1.1.9</ecNumber>
    </recommendedName>
    <alternativeName>
        <fullName evidence="8">Valyl-tRNA synthetase</fullName>
    </alternativeName>
</protein>
<evidence type="ECO:0000256" key="2">
    <source>
        <dbReference type="ARBA" id="ARBA00013169"/>
    </source>
</evidence>
<dbReference type="InterPro" id="IPR014729">
    <property type="entry name" value="Rossmann-like_a/b/a_fold"/>
</dbReference>
<dbReference type="GO" id="GO:0006438">
    <property type="term" value="P:valyl-tRNA aminoacylation"/>
    <property type="evidence" value="ECO:0007669"/>
    <property type="project" value="InterPro"/>
</dbReference>
<gene>
    <name evidence="12" type="ORF">RFI_08334</name>
</gene>
<dbReference type="EMBL" id="ASPP01006460">
    <property type="protein sequence ID" value="ETO28789.1"/>
    <property type="molecule type" value="Genomic_DNA"/>
</dbReference>
<evidence type="ECO:0000256" key="6">
    <source>
        <dbReference type="ARBA" id="ARBA00022917"/>
    </source>
</evidence>
<dbReference type="Gene3D" id="3.90.740.10">
    <property type="entry name" value="Valyl/Leucyl/Isoleucyl-tRNA synthetase, editing domain"/>
    <property type="match status" value="1"/>
</dbReference>
<evidence type="ECO:0000259" key="11">
    <source>
        <dbReference type="Pfam" id="PF00133"/>
    </source>
</evidence>
<evidence type="ECO:0000313" key="12">
    <source>
        <dbReference type="EMBL" id="ETO28789.1"/>
    </source>
</evidence>
<keyword evidence="4 10" id="KW-0547">Nucleotide-binding</keyword>
<dbReference type="GO" id="GO:0002161">
    <property type="term" value="F:aminoacyl-tRNA deacylase activity"/>
    <property type="evidence" value="ECO:0007669"/>
    <property type="project" value="InterPro"/>
</dbReference>
<dbReference type="GO" id="GO:0004832">
    <property type="term" value="F:valine-tRNA ligase activity"/>
    <property type="evidence" value="ECO:0007669"/>
    <property type="project" value="UniProtKB-EC"/>
</dbReference>
<dbReference type="InterPro" id="IPR009008">
    <property type="entry name" value="Val/Leu/Ile-tRNA-synth_edit"/>
</dbReference>
<dbReference type="PANTHER" id="PTHR11946">
    <property type="entry name" value="VALYL-TRNA SYNTHETASES"/>
    <property type="match status" value="1"/>
</dbReference>
<proteinExistence type="inferred from homology"/>
<dbReference type="Pfam" id="PF00133">
    <property type="entry name" value="tRNA-synt_1"/>
    <property type="match status" value="1"/>
</dbReference>
<evidence type="ECO:0000256" key="9">
    <source>
        <dbReference type="ARBA" id="ARBA00047552"/>
    </source>
</evidence>
<name>X6NSQ3_RETFI</name>
<dbReference type="OrthoDB" id="629407at2759"/>
<dbReference type="PANTHER" id="PTHR11946:SF109">
    <property type="entry name" value="VALINE--TRNA LIGASE"/>
    <property type="match status" value="1"/>
</dbReference>
<keyword evidence="13" id="KW-1185">Reference proteome</keyword>
<sequence>MKTDKESFVMVIPPPNVTGSLHLGHALMATIEDAITRYWRMKGKNTLWLPGTDHAGIATQAVVERRLQREGISKHVIGREKFLEEVWKWKKDYGGKICEQLRRMGCSVDWSREVFTMDDKLSRAVTEAFVRMYEKGLIYRANRLCHWSCQLQSAISNAEVEVVQLTEPTEMNIPGYAKPIEFGVLHRFKYPLADPVNNSSSSSLQYIEVATTRIETMLGDTAVAVHPNDTRYSQVHGRFVLHPFLKRKLPIVCDSFVDPQFGSGAVKITPAHDENDFECGRRHNLDFINILTEDGRINANGGDLFAGMPRYEARAAIIAELTKLGLFVGRQDNPMGLQICSRSKDVIEPYLKPQWYVNCTDMAKKALDAVFVTKELKITPTVEGERLWQYFLGNIRPWCISRQLWWGHRIPAWQVHLEKTTAKGGRHSDSNTNNALSAKLSETDMSHWIIARTEAEALEKACEKFGKQKHEITLVQDPDVLDTWFSSGLFPFSTMGWPDEASADLKKFFRARCWKRARISYSFGWHAW</sequence>
<evidence type="ECO:0000256" key="7">
    <source>
        <dbReference type="ARBA" id="ARBA00023146"/>
    </source>
</evidence>
<evidence type="ECO:0000256" key="8">
    <source>
        <dbReference type="ARBA" id="ARBA00029936"/>
    </source>
</evidence>
<dbReference type="SUPFAM" id="SSF52374">
    <property type="entry name" value="Nucleotidylyl transferase"/>
    <property type="match status" value="1"/>
</dbReference>
<dbReference type="FunFam" id="3.90.740.10:FF:000005">
    <property type="entry name" value="Valine--tRNA ligase, mitochondrial"/>
    <property type="match status" value="1"/>
</dbReference>
<dbReference type="OMA" id="TRYWRMK"/>
<dbReference type="GO" id="GO:0005829">
    <property type="term" value="C:cytosol"/>
    <property type="evidence" value="ECO:0007669"/>
    <property type="project" value="TreeGrafter"/>
</dbReference>
<dbReference type="Gene3D" id="3.40.50.620">
    <property type="entry name" value="HUPs"/>
    <property type="match status" value="2"/>
</dbReference>
<evidence type="ECO:0000256" key="10">
    <source>
        <dbReference type="RuleBase" id="RU363035"/>
    </source>
</evidence>
<evidence type="ECO:0000256" key="5">
    <source>
        <dbReference type="ARBA" id="ARBA00022840"/>
    </source>
</evidence>
<dbReference type="InterPro" id="IPR002303">
    <property type="entry name" value="Valyl-tRNA_ligase"/>
</dbReference>
<comment type="caution">
    <text evidence="12">The sequence shown here is derived from an EMBL/GenBank/DDBJ whole genome shotgun (WGS) entry which is preliminary data.</text>
</comment>
<evidence type="ECO:0000256" key="4">
    <source>
        <dbReference type="ARBA" id="ARBA00022741"/>
    </source>
</evidence>
<dbReference type="SUPFAM" id="SSF50677">
    <property type="entry name" value="ValRS/IleRS/LeuRS editing domain"/>
    <property type="match status" value="1"/>
</dbReference>
<comment type="similarity">
    <text evidence="1 10">Belongs to the class-I aminoacyl-tRNA synthetase family.</text>
</comment>
<evidence type="ECO:0000313" key="13">
    <source>
        <dbReference type="Proteomes" id="UP000023152"/>
    </source>
</evidence>
<dbReference type="PROSITE" id="PS00178">
    <property type="entry name" value="AA_TRNA_LIGASE_I"/>
    <property type="match status" value="1"/>
</dbReference>
<dbReference type="InterPro" id="IPR002300">
    <property type="entry name" value="aa-tRNA-synth_Ia"/>
</dbReference>